<sequence>MTSDGVCYHTKKVNGKDVRSKTCCSNFYKSSDGNCLDLQSVKNYVGKRGTNDTNKCNQICPVGSYGKNCSFNCIAPFYGKLCTSKCECNSFSSNYEETTKEWHKEIILTEATKELNKEIIFTEITKEWNKEVTSVKYEKDVKESAVTLDQVIKIIVATSASTAVSLVIVCFCVLIIKRLMCKKHRIIRGATFNEGISNNGEINALPSTLQEQLCTVNINDIPDSQYETIDESIMIEILNVRIDEERLDSRNSHTSSSSSDSKTSSASGIGSEDTEGYLHPYNTLDENWQNKGYQYSSCIAKAYTSKIPKQKLTVEENSAKNVTFHAVKIGIADLSN</sequence>
<dbReference type="EMBL" id="CAJPWZ010001119">
    <property type="protein sequence ID" value="CAG2208718.1"/>
    <property type="molecule type" value="Genomic_DNA"/>
</dbReference>
<dbReference type="OrthoDB" id="6144158at2759"/>
<feature type="compositionally biased region" description="Low complexity" evidence="1">
    <location>
        <begin position="252"/>
        <end position="271"/>
    </location>
</feature>
<keyword evidence="2" id="KW-0472">Membrane</keyword>
<accession>A0A8S3RQA6</accession>
<dbReference type="Proteomes" id="UP000683360">
    <property type="component" value="Unassembled WGS sequence"/>
</dbReference>
<evidence type="ECO:0000313" key="4">
    <source>
        <dbReference type="Proteomes" id="UP000683360"/>
    </source>
</evidence>
<protein>
    <submittedName>
        <fullName evidence="3">Uncharacterized protein</fullName>
    </submittedName>
</protein>
<proteinExistence type="predicted"/>
<organism evidence="3 4">
    <name type="scientific">Mytilus edulis</name>
    <name type="common">Blue mussel</name>
    <dbReference type="NCBI Taxonomy" id="6550"/>
    <lineage>
        <taxon>Eukaryota</taxon>
        <taxon>Metazoa</taxon>
        <taxon>Spiralia</taxon>
        <taxon>Lophotrochozoa</taxon>
        <taxon>Mollusca</taxon>
        <taxon>Bivalvia</taxon>
        <taxon>Autobranchia</taxon>
        <taxon>Pteriomorphia</taxon>
        <taxon>Mytilida</taxon>
        <taxon>Mytiloidea</taxon>
        <taxon>Mytilidae</taxon>
        <taxon>Mytilinae</taxon>
        <taxon>Mytilus</taxon>
    </lineage>
</organism>
<evidence type="ECO:0000313" key="3">
    <source>
        <dbReference type="EMBL" id="CAG2208718.1"/>
    </source>
</evidence>
<dbReference type="AlphaFoldDB" id="A0A8S3RQA6"/>
<gene>
    <name evidence="3" type="ORF">MEDL_22906</name>
</gene>
<feature type="transmembrane region" description="Helical" evidence="2">
    <location>
        <begin position="154"/>
        <end position="176"/>
    </location>
</feature>
<evidence type="ECO:0000256" key="2">
    <source>
        <dbReference type="SAM" id="Phobius"/>
    </source>
</evidence>
<comment type="caution">
    <text evidence="3">The sequence shown here is derived from an EMBL/GenBank/DDBJ whole genome shotgun (WGS) entry which is preliminary data.</text>
</comment>
<keyword evidence="2" id="KW-1133">Transmembrane helix</keyword>
<keyword evidence="4" id="KW-1185">Reference proteome</keyword>
<name>A0A8S3RQA6_MYTED</name>
<evidence type="ECO:0000256" key="1">
    <source>
        <dbReference type="SAM" id="MobiDB-lite"/>
    </source>
</evidence>
<keyword evidence="2" id="KW-0812">Transmembrane</keyword>
<feature type="region of interest" description="Disordered" evidence="1">
    <location>
        <begin position="248"/>
        <end position="272"/>
    </location>
</feature>
<reference evidence="3" key="1">
    <citation type="submission" date="2021-03" db="EMBL/GenBank/DDBJ databases">
        <authorList>
            <person name="Bekaert M."/>
        </authorList>
    </citation>
    <scope>NUCLEOTIDE SEQUENCE</scope>
</reference>